<keyword evidence="1" id="KW-1133">Transmembrane helix</keyword>
<gene>
    <name evidence="2" type="ORF">CSUB01_03639</name>
</gene>
<protein>
    <submittedName>
        <fullName evidence="2">Uncharacterized protein</fullName>
    </submittedName>
</protein>
<evidence type="ECO:0000313" key="3">
    <source>
        <dbReference type="Proteomes" id="UP000027238"/>
    </source>
</evidence>
<accession>A0A066XH83</accession>
<keyword evidence="1" id="KW-0812">Transmembrane</keyword>
<dbReference type="EMBL" id="JMSE01000850">
    <property type="protein sequence ID" value="KDN67019.1"/>
    <property type="molecule type" value="Genomic_DNA"/>
</dbReference>
<name>A0A066XH83_COLSU</name>
<evidence type="ECO:0000256" key="1">
    <source>
        <dbReference type="SAM" id="Phobius"/>
    </source>
</evidence>
<dbReference type="Proteomes" id="UP000027238">
    <property type="component" value="Unassembled WGS sequence"/>
</dbReference>
<reference evidence="3" key="1">
    <citation type="journal article" date="2014" name="Genome Announc.">
        <title>Draft genome sequence of Colletotrichum sublineola, a destructive pathogen of cultivated sorghum.</title>
        <authorList>
            <person name="Baroncelli R."/>
            <person name="Sanz-Martin J.M."/>
            <person name="Rech G.E."/>
            <person name="Sukno S.A."/>
            <person name="Thon M.R."/>
        </authorList>
    </citation>
    <scope>NUCLEOTIDE SEQUENCE [LARGE SCALE GENOMIC DNA]</scope>
    <source>
        <strain evidence="3">TX430BB</strain>
    </source>
</reference>
<feature type="transmembrane region" description="Helical" evidence="1">
    <location>
        <begin position="21"/>
        <end position="42"/>
    </location>
</feature>
<keyword evidence="1" id="KW-0472">Membrane</keyword>
<dbReference type="AlphaFoldDB" id="A0A066XH83"/>
<comment type="caution">
    <text evidence="2">The sequence shown here is derived from an EMBL/GenBank/DDBJ whole genome shotgun (WGS) entry which is preliminary data.</text>
</comment>
<dbReference type="HOGENOM" id="CLU_2440748_0_0_1"/>
<keyword evidence="3" id="KW-1185">Reference proteome</keyword>
<organism evidence="2 3">
    <name type="scientific">Colletotrichum sublineola</name>
    <name type="common">Sorghum anthracnose fungus</name>
    <dbReference type="NCBI Taxonomy" id="1173701"/>
    <lineage>
        <taxon>Eukaryota</taxon>
        <taxon>Fungi</taxon>
        <taxon>Dikarya</taxon>
        <taxon>Ascomycota</taxon>
        <taxon>Pezizomycotina</taxon>
        <taxon>Sordariomycetes</taxon>
        <taxon>Hypocreomycetidae</taxon>
        <taxon>Glomerellales</taxon>
        <taxon>Glomerellaceae</taxon>
        <taxon>Colletotrichum</taxon>
        <taxon>Colletotrichum graminicola species complex</taxon>
    </lineage>
</organism>
<sequence length="90" mass="9934">MLMERGRVPASARIIYQAWNSRVAVAVAVVIVVVVVVVVIVVSDLSCRRILAVSLRPGSTSSIEPFPFEEHRRPEDDEPPPLLAVLLFDL</sequence>
<evidence type="ECO:0000313" key="2">
    <source>
        <dbReference type="EMBL" id="KDN67019.1"/>
    </source>
</evidence>
<proteinExistence type="predicted"/>